<sequence>MVERKDPGAGSSGSGDAGRESPFIRRPATDAMSLASRLTLQLGLAKFALFWERFWPAIWPVVGIAGLFLAIALFDILPALPNWLHTVVLAALVLSALWGVWYFIKNFRLPDDKETRRRLEQDSGLKHRPLTSLDDRLTKGDGTTRALWALHRSRLVKQSGAFKAQPPRPRFAYLDPLALRCGLAVVMVVAVVSGAENWTQRLARAVTPEFSATASSQGVSFDVWINPPAYTRKAPQFLASTPQSDPSLSSPALAVPAGSEVLAQLQGPVESPQLLVGADATDFESTGVDFYKLSGRIDAGERIAIVQDGDTLAEWRMSVLPDRAPEIAYLTAPSRSERAALRLQYQAKDDYGIEKIEAQVQRLDMPEAAPFFLELALPKSGASELEAISYHDLTPHHWAGLAVEITLFAEDALGQKGESEALRTVLPERIFNHPVARALVELRKQLTLAPQERFSIVQGLRDIYKRPSHFHHDVVVALAVVTAERRLIHDRRTEIIPSVQQLLWDTALRLEEGELAIAERDIRELQKALQEALARGADQAEIEELLDKLQEALDRFMEAMTEQMREQLSQGMEPQPLPPDAERLESSDLRDLIEKARELARNGSTEAAQELLSQLQEILENLQAGNFADQMNQAMQDAHGMMQDMEEMIRKQQELLDRSFERQQQGDGQQGQEGDQRAQERNSDAGAQEQLRKDLGEMMRQLGEALGEIPRSLGRAEQSMRDARDALSGQEGQDAVPPQSRSLDQLQQGMQAMAESFMQQMGQQAERGSGTVGSQPGQSADPFGRETGRGGINSSRTGVEIPDEGDIVRTREILQELRKRRGERQRPASELDYIDRLLRQF</sequence>
<keyword evidence="1" id="KW-0175">Coiled coil</keyword>
<keyword evidence="5" id="KW-1185">Reference proteome</keyword>
<dbReference type="Proteomes" id="UP000315252">
    <property type="component" value="Unassembled WGS sequence"/>
</dbReference>
<evidence type="ECO:0000256" key="1">
    <source>
        <dbReference type="SAM" id="Coils"/>
    </source>
</evidence>
<dbReference type="RefSeq" id="WP_142894639.1">
    <property type="nucleotide sequence ID" value="NZ_ML660052.1"/>
</dbReference>
<dbReference type="InterPro" id="IPR012683">
    <property type="entry name" value="CHP02302_TM"/>
</dbReference>
<keyword evidence="3" id="KW-1133">Transmembrane helix</keyword>
<feature type="transmembrane region" description="Helical" evidence="3">
    <location>
        <begin position="54"/>
        <end position="77"/>
    </location>
</feature>
<organism evidence="4 5">
    <name type="scientific">Denitrobaculum tricleocarpae</name>
    <dbReference type="NCBI Taxonomy" id="2591009"/>
    <lineage>
        <taxon>Bacteria</taxon>
        <taxon>Pseudomonadati</taxon>
        <taxon>Pseudomonadota</taxon>
        <taxon>Alphaproteobacteria</taxon>
        <taxon>Rhodospirillales</taxon>
        <taxon>Rhodospirillaceae</taxon>
        <taxon>Denitrobaculum</taxon>
    </lineage>
</organism>
<feature type="compositionally biased region" description="Low complexity" evidence="2">
    <location>
        <begin position="662"/>
        <end position="673"/>
    </location>
</feature>
<dbReference type="EMBL" id="VHSH01000001">
    <property type="protein sequence ID" value="TQV83402.1"/>
    <property type="molecule type" value="Genomic_DNA"/>
</dbReference>
<feature type="region of interest" description="Disordered" evidence="2">
    <location>
        <begin position="1"/>
        <end position="22"/>
    </location>
</feature>
<feature type="coiled-coil region" evidence="1">
    <location>
        <begin position="508"/>
        <end position="566"/>
    </location>
</feature>
<name>A0A545U1Q5_9PROT</name>
<feature type="region of interest" description="Disordered" evidence="2">
    <location>
        <begin position="707"/>
        <end position="746"/>
    </location>
</feature>
<feature type="transmembrane region" description="Helical" evidence="3">
    <location>
        <begin position="83"/>
        <end position="104"/>
    </location>
</feature>
<evidence type="ECO:0000313" key="4">
    <source>
        <dbReference type="EMBL" id="TQV83402.1"/>
    </source>
</evidence>
<evidence type="ECO:0000256" key="3">
    <source>
        <dbReference type="SAM" id="Phobius"/>
    </source>
</evidence>
<keyword evidence="3" id="KW-0472">Membrane</keyword>
<dbReference type="OrthoDB" id="8477685at2"/>
<dbReference type="Pfam" id="PF13779">
    <property type="entry name" value="DUF4175"/>
    <property type="match status" value="1"/>
</dbReference>
<reference evidence="4 5" key="1">
    <citation type="submission" date="2019-06" db="EMBL/GenBank/DDBJ databases">
        <title>Whole genome sequence for Rhodospirillaceae sp. R148.</title>
        <authorList>
            <person name="Wang G."/>
        </authorList>
    </citation>
    <scope>NUCLEOTIDE SEQUENCE [LARGE SCALE GENOMIC DNA]</scope>
    <source>
        <strain evidence="4 5">R148</strain>
    </source>
</reference>
<accession>A0A545U1Q5</accession>
<evidence type="ECO:0000313" key="5">
    <source>
        <dbReference type="Proteomes" id="UP000315252"/>
    </source>
</evidence>
<protein>
    <submittedName>
        <fullName evidence="4">TIGR02302 family protein</fullName>
    </submittedName>
</protein>
<proteinExistence type="predicted"/>
<feature type="compositionally biased region" description="Basic and acidic residues" evidence="2">
    <location>
        <begin position="674"/>
        <end position="683"/>
    </location>
</feature>
<dbReference type="NCBIfam" id="TIGR02302">
    <property type="entry name" value="aProt_lowcomp"/>
    <property type="match status" value="1"/>
</dbReference>
<comment type="caution">
    <text evidence="4">The sequence shown here is derived from an EMBL/GenBank/DDBJ whole genome shotgun (WGS) entry which is preliminary data.</text>
</comment>
<keyword evidence="3" id="KW-0812">Transmembrane</keyword>
<feature type="region of interest" description="Disordered" evidence="2">
    <location>
        <begin position="660"/>
        <end position="687"/>
    </location>
</feature>
<dbReference type="AlphaFoldDB" id="A0A545U1Q5"/>
<evidence type="ECO:0000256" key="2">
    <source>
        <dbReference type="SAM" id="MobiDB-lite"/>
    </source>
</evidence>
<feature type="transmembrane region" description="Helical" evidence="3">
    <location>
        <begin position="177"/>
        <end position="195"/>
    </location>
</feature>
<gene>
    <name evidence="4" type="ORF">FKG95_02045</name>
</gene>
<feature type="region of interest" description="Disordered" evidence="2">
    <location>
        <begin position="761"/>
        <end position="804"/>
    </location>
</feature>